<evidence type="ECO:0000313" key="21">
    <source>
        <dbReference type="Proteomes" id="UP000886611"/>
    </source>
</evidence>
<feature type="compositionally biased region" description="Basic and acidic residues" evidence="15">
    <location>
        <begin position="183"/>
        <end position="196"/>
    </location>
</feature>
<keyword evidence="3" id="KW-0343">GTPase activation</keyword>
<keyword evidence="9 13" id="KW-0040">ANK repeat</keyword>
<dbReference type="GO" id="GO:0005634">
    <property type="term" value="C:nucleus"/>
    <property type="evidence" value="ECO:0007669"/>
    <property type="project" value="UniProtKB-SubCell"/>
</dbReference>
<feature type="domain" description="C2H2-type" evidence="19">
    <location>
        <begin position="1462"/>
        <end position="1489"/>
    </location>
</feature>
<dbReference type="InterPro" id="IPR051282">
    <property type="entry name" value="Arf-GAP_GTPase_ANK_PH"/>
</dbReference>
<feature type="domain" description="C2H2-type" evidence="19">
    <location>
        <begin position="1317"/>
        <end position="1344"/>
    </location>
</feature>
<dbReference type="SMART" id="SM00248">
    <property type="entry name" value="ANK"/>
    <property type="match status" value="2"/>
</dbReference>
<dbReference type="InterPro" id="IPR002110">
    <property type="entry name" value="Ankyrin_rpt"/>
</dbReference>
<dbReference type="PROSITE" id="PS50088">
    <property type="entry name" value="ANK_REPEAT"/>
    <property type="match status" value="1"/>
</dbReference>
<feature type="compositionally biased region" description="Polar residues" evidence="15">
    <location>
        <begin position="126"/>
        <end position="148"/>
    </location>
</feature>
<feature type="region of interest" description="Disordered" evidence="15">
    <location>
        <begin position="638"/>
        <end position="683"/>
    </location>
</feature>
<dbReference type="SUPFAM" id="SSF50729">
    <property type="entry name" value="PH domain-like"/>
    <property type="match status" value="1"/>
</dbReference>
<evidence type="ECO:0000256" key="8">
    <source>
        <dbReference type="ARBA" id="ARBA00023015"/>
    </source>
</evidence>
<dbReference type="SUPFAM" id="SSF52540">
    <property type="entry name" value="P-loop containing nucleoside triphosphate hydrolases"/>
    <property type="match status" value="1"/>
</dbReference>
<dbReference type="GO" id="GO:0003924">
    <property type="term" value="F:GTPase activity"/>
    <property type="evidence" value="ECO:0007669"/>
    <property type="project" value="TreeGrafter"/>
</dbReference>
<dbReference type="GO" id="GO:0003677">
    <property type="term" value="F:DNA binding"/>
    <property type="evidence" value="ECO:0007669"/>
    <property type="project" value="UniProtKB-KW"/>
</dbReference>
<evidence type="ECO:0000256" key="11">
    <source>
        <dbReference type="ARBA" id="ARBA00023163"/>
    </source>
</evidence>
<dbReference type="Pfam" id="PF12796">
    <property type="entry name" value="Ank_2"/>
    <property type="match status" value="1"/>
</dbReference>
<evidence type="ECO:0000259" key="17">
    <source>
        <dbReference type="PROSITE" id="PS50097"/>
    </source>
</evidence>
<evidence type="ECO:0000256" key="7">
    <source>
        <dbReference type="ARBA" id="ARBA00022833"/>
    </source>
</evidence>
<dbReference type="SMART" id="SM00233">
    <property type="entry name" value="PH"/>
    <property type="match status" value="1"/>
</dbReference>
<sequence length="1541" mass="168294">MNGGVTRRCSPPGGKPVLPAKSGCYEKVYWEEDYYGGIPTGVRTLISASNPRVIDDGRAAQLCADLKRCAYFETCATYGLNVDRVFNEAAQKIVAIKKQSALMAACKSLPSSPSHSAGSTPVSGQMAMQTSNGGHTSDYFSSLPSTPNIPHRELRGEPVPGSVTPGSLHRGPRRRTSLFTNRRGSDSDKRSLDSKGDNIGIGRAIPIKQSLLLKRSGNSLNKEWKKKYVTLSNNGILSYHSSVHDYMQNCHGKEIDLLRTTVKVPGKRPPRAISTCTSSAGINGLVKDVSGTSVSDASTAVSMSEGSPAAEGIGSSASAKDPPQSQPSPMIERKKQRRKKSMNLKGDTAMGQAEEEETFEFMIVSSTGQTWHFEAQSLEERDSWVHAIESQILASLQSCESSKNKAKMDSQSEAVALQAIRNTKGNHFCVDCGALNPTWASLNLGALICIECSGIHRNLGTHLSRVRSLDLDDWPLELTLVLNSIGNEMVNSIWERNTQSRSKPSPESSREEREAWIRAKYEQKLFLAALPPSELPVPTRLLNAVLDRNLQGLLLLLAHSRKEEINAPQPRGDKDRRSALHAACQQPDVVMTQLLIWYGSDVKARDAQGQTALAYARRAGSQECIDILVQHGCPNEGLPMLPTPKLSRKSSSTRFLKTDGRSLRNQHQPERHSSPPHAHGDLHVRIEQTSNLESRREKGAEAASLIDLWALVRDGNQNQSGATDHHSAHSAVCKKLSAPQAHDDACERRRRNCAPMWTRRERADYKGRPRTCGTLTRSGPWPVTGKMGMRIKLQGAEHPTNLLKELNRCRLSESMCDVVLVVGTRTFAAHKVVLACAATYFQTLFRQPAADGLRTCAVDFVSPTNFEKILTFIYTAELFTDLINVGVIYDVAERLGVRELIRACHATFPDLEASASHKTPFQNHAATSCSAAADESCNGGTVLPATLTVLNPAVSSATATQVNAADKDKNMAMDKSSHTVSTPLPLAPTKKEDQDSAGGYSHTSGSLASLQQCPKTPPAVSAALVDSAHSLSAPTPQSAPSAQQPFKTEEEAGPGGAQLGLCISEAYTAEVADPGMAASTGDSGKEGLSPDPPPMDLLRFDGCYEDGELYYDENSEENVGPPGEVIELSDDDSEDDLVYIENGRHGGGQVRTTPCKVCGKVLEPNINIIREHGESHLDEVGTCRVCGAKFPDRASRVTHVLSHVGILLFSCDMCEQKFGTQCQLAQHRRSNSFETNIIVQPNATISGDLIAASGGPLKEIQCGACAKAVSKDFQVIREHVLEHLNIKTLSCRVCERQQATLCSLMWHCLSHVGLAVFSCSICACSFVDKDLLEKHLMLHRGREESRGLLKCFLCPQGFHSHSAYQYHLSLHSKDFGPEGPQRGVDIGLLQKKRKVEHLLDSSSCSSSPLDGSGASLVLPLQDGLGVAALRTKWYRCKFCGKRFAHSGEFTYHLRIHTGEKPYQCKICLRFFRGRSTMICHLKTHSGALMYRCTICGHYYSTLKLVTNHMDLHKDVLPPDFNIEQTFMYNDHTKEPAPCPES</sequence>
<dbReference type="Gene3D" id="2.30.29.30">
    <property type="entry name" value="Pleckstrin-homology domain (PH domain)/Phosphotyrosine-binding domain (PTB)"/>
    <property type="match status" value="2"/>
</dbReference>
<feature type="non-terminal residue" evidence="20">
    <location>
        <position position="1"/>
    </location>
</feature>
<dbReference type="PANTHER" id="PTHR45819">
    <property type="entry name" value="CENTAURIN-GAMMA-1A"/>
    <property type="match status" value="1"/>
</dbReference>
<dbReference type="PRINTS" id="PR00405">
    <property type="entry name" value="REVINTRACTNG"/>
</dbReference>
<dbReference type="SUPFAM" id="SSF57667">
    <property type="entry name" value="beta-beta-alpha zinc fingers"/>
    <property type="match status" value="4"/>
</dbReference>
<keyword evidence="12" id="KW-0539">Nucleus</keyword>
<feature type="compositionally biased region" description="Low complexity" evidence="15">
    <location>
        <begin position="110"/>
        <end position="123"/>
    </location>
</feature>
<reference evidence="20 21" key="1">
    <citation type="journal article" date="2021" name="Cell">
        <title>Tracing the genetic footprints of vertebrate landing in non-teleost ray-finned fishes.</title>
        <authorList>
            <person name="Bi X."/>
            <person name="Wang K."/>
            <person name="Yang L."/>
            <person name="Pan H."/>
            <person name="Jiang H."/>
            <person name="Wei Q."/>
            <person name="Fang M."/>
            <person name="Yu H."/>
            <person name="Zhu C."/>
            <person name="Cai Y."/>
            <person name="He Y."/>
            <person name="Gan X."/>
            <person name="Zeng H."/>
            <person name="Yu D."/>
            <person name="Zhu Y."/>
            <person name="Jiang H."/>
            <person name="Qiu Q."/>
            <person name="Yang H."/>
            <person name="Zhang Y.E."/>
            <person name="Wang W."/>
            <person name="Zhu M."/>
            <person name="He S."/>
            <person name="Zhang G."/>
        </authorList>
    </citation>
    <scope>NUCLEOTIDE SEQUENCE [LARGE SCALE GENOMIC DNA]</scope>
    <source>
        <strain evidence="20">Bchr_013</strain>
    </source>
</reference>
<dbReference type="Pfam" id="PF00651">
    <property type="entry name" value="BTB"/>
    <property type="match status" value="1"/>
</dbReference>
<dbReference type="Proteomes" id="UP000886611">
    <property type="component" value="Unassembled WGS sequence"/>
</dbReference>
<feature type="region of interest" description="Disordered" evidence="15">
    <location>
        <begin position="110"/>
        <end position="199"/>
    </location>
</feature>
<feature type="domain" description="BTB" evidence="17">
    <location>
        <begin position="816"/>
        <end position="882"/>
    </location>
</feature>
<protein>
    <submittedName>
        <fullName evidence="20">AGAP1 protein</fullName>
    </submittedName>
</protein>
<dbReference type="InterPro" id="IPR011993">
    <property type="entry name" value="PH-like_dom_sf"/>
</dbReference>
<evidence type="ECO:0000256" key="1">
    <source>
        <dbReference type="ARBA" id="ARBA00004123"/>
    </source>
</evidence>
<evidence type="ECO:0000256" key="4">
    <source>
        <dbReference type="ARBA" id="ARBA00022723"/>
    </source>
</evidence>
<gene>
    <name evidence="20" type="primary">Agap1_0</name>
    <name evidence="20" type="ORF">GTO96_0014206</name>
</gene>
<comment type="caution">
    <text evidence="20">The sequence shown here is derived from an EMBL/GenBank/DDBJ whole genome shotgun (WGS) entry which is preliminary data.</text>
</comment>
<dbReference type="EMBL" id="JAATIS010000485">
    <property type="protein sequence ID" value="KAG2467758.1"/>
    <property type="molecule type" value="Genomic_DNA"/>
</dbReference>
<evidence type="ECO:0000256" key="12">
    <source>
        <dbReference type="ARBA" id="ARBA00023242"/>
    </source>
</evidence>
<dbReference type="Gene3D" id="3.30.160.60">
    <property type="entry name" value="Classic Zinc Finger"/>
    <property type="match status" value="4"/>
</dbReference>
<dbReference type="PROSITE" id="PS50003">
    <property type="entry name" value="PH_DOMAIN"/>
    <property type="match status" value="1"/>
</dbReference>
<keyword evidence="11" id="KW-0804">Transcription</keyword>
<dbReference type="PANTHER" id="PTHR45819:SF3">
    <property type="entry name" value="ARF-GAP WITH GTPASE, ANK REPEAT AND PH DOMAIN-CONTAINING PROTEIN 2"/>
    <property type="match status" value="1"/>
</dbReference>
<evidence type="ECO:0000259" key="19">
    <source>
        <dbReference type="PROSITE" id="PS50157"/>
    </source>
</evidence>
<accession>A0A8X8BRI7</accession>
<dbReference type="PROSITE" id="PS50097">
    <property type="entry name" value="BTB"/>
    <property type="match status" value="1"/>
</dbReference>
<evidence type="ECO:0000259" key="18">
    <source>
        <dbReference type="PROSITE" id="PS50115"/>
    </source>
</evidence>
<feature type="compositionally biased region" description="Polar residues" evidence="15">
    <location>
        <begin position="1001"/>
        <end position="1014"/>
    </location>
</feature>
<dbReference type="Pfam" id="PF01412">
    <property type="entry name" value="ArfGap"/>
    <property type="match status" value="1"/>
</dbReference>
<feature type="region of interest" description="Disordered" evidence="15">
    <location>
        <begin position="297"/>
        <end position="352"/>
    </location>
</feature>
<dbReference type="Gene3D" id="3.40.50.300">
    <property type="entry name" value="P-loop containing nucleotide triphosphate hydrolases"/>
    <property type="match status" value="1"/>
</dbReference>
<evidence type="ECO:0000256" key="5">
    <source>
        <dbReference type="ARBA" id="ARBA00022737"/>
    </source>
</evidence>
<dbReference type="InterPro" id="IPR001164">
    <property type="entry name" value="ArfGAP_dom"/>
</dbReference>
<evidence type="ECO:0000256" key="13">
    <source>
        <dbReference type="PROSITE-ProRule" id="PRU00023"/>
    </source>
</evidence>
<dbReference type="InterPro" id="IPR036770">
    <property type="entry name" value="Ankyrin_rpt-contain_sf"/>
</dbReference>
<organism evidence="20 21">
    <name type="scientific">Polypterus senegalus</name>
    <name type="common">Senegal bichir</name>
    <dbReference type="NCBI Taxonomy" id="55291"/>
    <lineage>
        <taxon>Eukaryota</taxon>
        <taxon>Metazoa</taxon>
        <taxon>Chordata</taxon>
        <taxon>Craniata</taxon>
        <taxon>Vertebrata</taxon>
        <taxon>Euteleostomi</taxon>
        <taxon>Actinopterygii</taxon>
        <taxon>Polypteriformes</taxon>
        <taxon>Polypteridae</taxon>
        <taxon>Polypterus</taxon>
    </lineage>
</organism>
<evidence type="ECO:0000256" key="6">
    <source>
        <dbReference type="ARBA" id="ARBA00022771"/>
    </source>
</evidence>
<feature type="compositionally biased region" description="Basic and acidic residues" evidence="15">
    <location>
        <begin position="965"/>
        <end position="977"/>
    </location>
</feature>
<keyword evidence="4" id="KW-0479">Metal-binding</keyword>
<feature type="non-terminal residue" evidence="20">
    <location>
        <position position="1541"/>
    </location>
</feature>
<feature type="repeat" description="ANK" evidence="13">
    <location>
        <begin position="575"/>
        <end position="607"/>
    </location>
</feature>
<feature type="domain" description="PH" evidence="16">
    <location>
        <begin position="205"/>
        <end position="393"/>
    </location>
</feature>
<dbReference type="PROSITE" id="PS50115">
    <property type="entry name" value="ARFGAP"/>
    <property type="match status" value="1"/>
</dbReference>
<evidence type="ECO:0000259" key="16">
    <source>
        <dbReference type="PROSITE" id="PS50003"/>
    </source>
</evidence>
<dbReference type="Gene3D" id="1.25.40.20">
    <property type="entry name" value="Ankyrin repeat-containing domain"/>
    <property type="match status" value="1"/>
</dbReference>
<keyword evidence="8" id="KW-0805">Transcription regulation</keyword>
<dbReference type="CDD" id="cd01250">
    <property type="entry name" value="PH_AGAP"/>
    <property type="match status" value="1"/>
</dbReference>
<dbReference type="InterPro" id="IPR013087">
    <property type="entry name" value="Znf_C2H2_type"/>
</dbReference>
<comment type="similarity">
    <text evidence="2">Belongs to the centaurin gamma-like family.</text>
</comment>
<keyword evidence="10" id="KW-0238">DNA-binding</keyword>
<feature type="domain" description="C2H2-type" evidence="19">
    <location>
        <begin position="1490"/>
        <end position="1517"/>
    </location>
</feature>
<feature type="region of interest" description="Disordered" evidence="15">
    <location>
        <begin position="961"/>
        <end position="1057"/>
    </location>
</feature>
<dbReference type="InterPro" id="IPR027417">
    <property type="entry name" value="P-loop_NTPase"/>
</dbReference>
<dbReference type="FunFam" id="1.25.40.20:FF:000298">
    <property type="entry name" value="ArfGAP with GTPase domain, ankyrin repeat and PH domain 2"/>
    <property type="match status" value="1"/>
</dbReference>
<dbReference type="Pfam" id="PF00096">
    <property type="entry name" value="zf-C2H2"/>
    <property type="match status" value="2"/>
</dbReference>
<feature type="domain" description="C2H2-type" evidence="19">
    <location>
        <begin position="1434"/>
        <end position="1461"/>
    </location>
</feature>
<dbReference type="GO" id="GO:0008270">
    <property type="term" value="F:zinc ion binding"/>
    <property type="evidence" value="ECO:0007669"/>
    <property type="project" value="UniProtKB-KW"/>
</dbReference>
<dbReference type="InterPro" id="IPR000210">
    <property type="entry name" value="BTB/POZ_dom"/>
</dbReference>
<evidence type="ECO:0000256" key="14">
    <source>
        <dbReference type="PROSITE-ProRule" id="PRU00042"/>
    </source>
</evidence>
<dbReference type="InterPro" id="IPR001849">
    <property type="entry name" value="PH_domain"/>
</dbReference>
<feature type="domain" description="Arf-GAP" evidence="18">
    <location>
        <begin position="414"/>
        <end position="534"/>
    </location>
</feature>
<keyword evidence="7" id="KW-0862">Zinc</keyword>
<keyword evidence="21" id="KW-1185">Reference proteome</keyword>
<evidence type="ECO:0000256" key="2">
    <source>
        <dbReference type="ARBA" id="ARBA00005430"/>
    </source>
</evidence>
<dbReference type="PROSITE" id="PS50157">
    <property type="entry name" value="ZINC_FINGER_C2H2_2"/>
    <property type="match status" value="5"/>
</dbReference>
<dbReference type="InterPro" id="IPR038508">
    <property type="entry name" value="ArfGAP_dom_sf"/>
</dbReference>
<keyword evidence="6 14" id="KW-0863">Zinc-finger</keyword>
<feature type="compositionally biased region" description="Basic and acidic residues" evidence="15">
    <location>
        <begin position="656"/>
        <end position="683"/>
    </location>
</feature>
<dbReference type="SMART" id="SM00105">
    <property type="entry name" value="ArfGap"/>
    <property type="match status" value="1"/>
</dbReference>
<dbReference type="GO" id="GO:0043524">
    <property type="term" value="P:negative regulation of neuron apoptotic process"/>
    <property type="evidence" value="ECO:0007669"/>
    <property type="project" value="TreeGrafter"/>
</dbReference>
<dbReference type="SMART" id="SM00225">
    <property type="entry name" value="BTB"/>
    <property type="match status" value="1"/>
</dbReference>
<dbReference type="InterPro" id="IPR037278">
    <property type="entry name" value="ARFGAP/RecO"/>
</dbReference>
<dbReference type="InterPro" id="IPR036236">
    <property type="entry name" value="Znf_C2H2_sf"/>
</dbReference>
<dbReference type="PROSITE" id="PS00028">
    <property type="entry name" value="ZINC_FINGER_C2H2_1"/>
    <property type="match status" value="5"/>
</dbReference>
<proteinExistence type="inferred from homology"/>
<feature type="domain" description="C2H2-type" evidence="19">
    <location>
        <begin position="1209"/>
        <end position="1236"/>
    </location>
</feature>
<name>A0A8X8BRI7_POLSE</name>
<dbReference type="SUPFAM" id="SSF48403">
    <property type="entry name" value="Ankyrin repeat"/>
    <property type="match status" value="1"/>
</dbReference>
<evidence type="ECO:0000256" key="9">
    <source>
        <dbReference type="ARBA" id="ARBA00023043"/>
    </source>
</evidence>
<evidence type="ECO:0000313" key="20">
    <source>
        <dbReference type="EMBL" id="KAG2467758.1"/>
    </source>
</evidence>
<evidence type="ECO:0000256" key="10">
    <source>
        <dbReference type="ARBA" id="ARBA00023125"/>
    </source>
</evidence>
<dbReference type="Gene3D" id="1.10.220.150">
    <property type="entry name" value="Arf GTPase activating protein"/>
    <property type="match status" value="1"/>
</dbReference>
<dbReference type="Gene3D" id="3.30.710.10">
    <property type="entry name" value="Potassium Channel Kv1.1, Chain A"/>
    <property type="match status" value="1"/>
</dbReference>
<dbReference type="PROSITE" id="PS50297">
    <property type="entry name" value="ANK_REP_REGION"/>
    <property type="match status" value="1"/>
</dbReference>
<keyword evidence="5" id="KW-0677">Repeat</keyword>
<dbReference type="FunFam" id="1.10.220.150:FF:000001">
    <property type="entry name" value="Arf-GAP with GTPase, ANK repeat and PH domain-containing protein 1"/>
    <property type="match status" value="1"/>
</dbReference>
<evidence type="ECO:0000256" key="3">
    <source>
        <dbReference type="ARBA" id="ARBA00022468"/>
    </source>
</evidence>
<dbReference type="SMART" id="SM00355">
    <property type="entry name" value="ZnF_C2H2"/>
    <property type="match status" value="9"/>
</dbReference>
<evidence type="ECO:0000256" key="15">
    <source>
        <dbReference type="SAM" id="MobiDB-lite"/>
    </source>
</evidence>
<dbReference type="SUPFAM" id="SSF54695">
    <property type="entry name" value="POZ domain"/>
    <property type="match status" value="1"/>
</dbReference>
<dbReference type="FunFam" id="3.30.160.60:FF:000325">
    <property type="entry name" value="ZFP90 zinc finger protein"/>
    <property type="match status" value="1"/>
</dbReference>
<feature type="compositionally biased region" description="Low complexity" evidence="15">
    <location>
        <begin position="1032"/>
        <end position="1045"/>
    </location>
</feature>
<dbReference type="InterPro" id="IPR011333">
    <property type="entry name" value="SKP1/BTB/POZ_sf"/>
</dbReference>
<dbReference type="SUPFAM" id="SSF57863">
    <property type="entry name" value="ArfGap/RecO-like zinc finger"/>
    <property type="match status" value="1"/>
</dbReference>
<dbReference type="GO" id="GO:0005096">
    <property type="term" value="F:GTPase activator activity"/>
    <property type="evidence" value="ECO:0007669"/>
    <property type="project" value="UniProtKB-KW"/>
</dbReference>
<comment type="subcellular location">
    <subcellularLocation>
        <location evidence="1">Nucleus</location>
    </subcellularLocation>
</comment>
<dbReference type="CDD" id="cd08836">
    <property type="entry name" value="ArfGap_AGAP"/>
    <property type="match status" value="1"/>
</dbReference>